<accession>A0A8D4J2L9</accession>
<feature type="domain" description="VTT" evidence="1">
    <location>
        <begin position="55"/>
        <end position="154"/>
    </location>
</feature>
<dbReference type="InterPro" id="IPR032816">
    <property type="entry name" value="VTT_dom"/>
</dbReference>
<name>A0A8D4J2L9_9PAST</name>
<dbReference type="PANTHER" id="PTHR42709">
    <property type="entry name" value="ALKALINE PHOSPHATASE LIKE PROTEIN"/>
    <property type="match status" value="1"/>
</dbReference>
<keyword evidence="3" id="KW-1185">Reference proteome</keyword>
<dbReference type="Pfam" id="PF09335">
    <property type="entry name" value="VTT_dom"/>
    <property type="match status" value="1"/>
</dbReference>
<protein>
    <recommendedName>
        <fullName evidence="1">VTT domain-containing protein</fullName>
    </recommendedName>
</protein>
<sequence length="158" mass="18368">MWQEEWQVIWLWLEQHNLWLMFLSAFSSSTILPGSSEVVFSSLAFHLFQQIPVDYLAIHSLFWIAVIGNSLGSLTTYLLGRFFPQPTRFLHPDSRTEKILIYTRRYGSPILFFSWLPVIGDLLCGIAGWLQLRFLPTILFITLGKAVRYALLLAVFFH</sequence>
<gene>
    <name evidence="2" type="ORF">CEP48_05830</name>
</gene>
<reference evidence="2" key="1">
    <citation type="submission" date="2017-06" db="EMBL/GenBank/DDBJ databases">
        <title>Genome sequencing of pathogenic and non-pathogenic strains within Bisgaard taxon 40.</title>
        <authorList>
            <person name="Ladner J.T."/>
            <person name="Lovett S.P."/>
            <person name="Koroleva G."/>
            <person name="Lorch J.M."/>
        </authorList>
    </citation>
    <scope>NUCLEOTIDE SEQUENCE</scope>
    <source>
        <strain evidence="2">27576-1-I1</strain>
    </source>
</reference>
<dbReference type="RefSeq" id="WP_261920507.1">
    <property type="nucleotide sequence ID" value="NZ_CP022011.1"/>
</dbReference>
<dbReference type="EMBL" id="CP022011">
    <property type="protein sequence ID" value="QDJ14973.1"/>
    <property type="molecule type" value="Genomic_DNA"/>
</dbReference>
<dbReference type="AlphaFoldDB" id="A0A8D4J2L9"/>
<dbReference type="GO" id="GO:0005886">
    <property type="term" value="C:plasma membrane"/>
    <property type="evidence" value="ECO:0007669"/>
    <property type="project" value="UniProtKB-ARBA"/>
</dbReference>
<dbReference type="PANTHER" id="PTHR42709:SF4">
    <property type="entry name" value="INNER MEMBRANE PROTEIN YQAA"/>
    <property type="match status" value="1"/>
</dbReference>
<dbReference type="Proteomes" id="UP000955338">
    <property type="component" value="Chromosome"/>
</dbReference>
<dbReference type="InterPro" id="IPR051311">
    <property type="entry name" value="DedA_domain"/>
</dbReference>
<proteinExistence type="predicted"/>
<evidence type="ECO:0000259" key="1">
    <source>
        <dbReference type="Pfam" id="PF09335"/>
    </source>
</evidence>
<evidence type="ECO:0000313" key="2">
    <source>
        <dbReference type="EMBL" id="QDJ14973.1"/>
    </source>
</evidence>
<evidence type="ECO:0000313" key="3">
    <source>
        <dbReference type="Proteomes" id="UP000955338"/>
    </source>
</evidence>
<organism evidence="2 3">
    <name type="scientific">Mergibacter septicus</name>
    <dbReference type="NCBI Taxonomy" id="221402"/>
    <lineage>
        <taxon>Bacteria</taxon>
        <taxon>Pseudomonadati</taxon>
        <taxon>Pseudomonadota</taxon>
        <taxon>Gammaproteobacteria</taxon>
        <taxon>Pasteurellales</taxon>
        <taxon>Pasteurellaceae</taxon>
        <taxon>Mergibacter</taxon>
    </lineage>
</organism>